<name>A0AAX3YKZ9_RHOOP</name>
<evidence type="ECO:0008006" key="6">
    <source>
        <dbReference type="Google" id="ProtNLM"/>
    </source>
</evidence>
<sequence>MNRPMMVAPESRKHPVPAGSARENAAGDLAVMFGALSVVAFWAFGVGVLLGLGALVVAAVARDRARATQEPIPVEAVLGVLAGLSGITAGVLFLAAVLPNL</sequence>
<dbReference type="Proteomes" id="UP001066327">
    <property type="component" value="Unassembled WGS sequence"/>
</dbReference>
<dbReference type="Proteomes" id="UP001231166">
    <property type="component" value="Chromosome"/>
</dbReference>
<dbReference type="EMBL" id="CP130953">
    <property type="protein sequence ID" value="WLF48961.1"/>
    <property type="molecule type" value="Genomic_DNA"/>
</dbReference>
<keyword evidence="1" id="KW-0472">Membrane</keyword>
<reference evidence="3" key="2">
    <citation type="submission" date="2023-07" db="EMBL/GenBank/DDBJ databases">
        <title>Genomic analysis of Rhodococcus opacus VOC-14 with glycol ethers degradation activity.</title>
        <authorList>
            <person name="Narkevich D.A."/>
            <person name="Hlushen A.M."/>
            <person name="Akhremchuk A.E."/>
            <person name="Sikolenko M.A."/>
            <person name="Valentovich L.N."/>
        </authorList>
    </citation>
    <scope>NUCLEOTIDE SEQUENCE</scope>
    <source>
        <strain evidence="3">VOC-14</strain>
    </source>
</reference>
<feature type="transmembrane region" description="Helical" evidence="1">
    <location>
        <begin position="72"/>
        <end position="98"/>
    </location>
</feature>
<evidence type="ECO:0000256" key="1">
    <source>
        <dbReference type="SAM" id="Phobius"/>
    </source>
</evidence>
<accession>A0AAX3YKZ9</accession>
<reference evidence="2" key="1">
    <citation type="submission" date="2022-12" db="EMBL/GenBank/DDBJ databases">
        <authorList>
            <person name="Krivoruchko A.V."/>
            <person name="Elkin A."/>
        </authorList>
    </citation>
    <scope>NUCLEOTIDE SEQUENCE</scope>
    <source>
        <strain evidence="2">IEGM 249</strain>
    </source>
</reference>
<evidence type="ECO:0000313" key="2">
    <source>
        <dbReference type="EMBL" id="MCZ4585404.1"/>
    </source>
</evidence>
<dbReference type="RefSeq" id="WP_147436995.1">
    <property type="nucleotide sequence ID" value="NZ_CP082160.1"/>
</dbReference>
<evidence type="ECO:0000313" key="5">
    <source>
        <dbReference type="Proteomes" id="UP001231166"/>
    </source>
</evidence>
<keyword evidence="4" id="KW-1185">Reference proteome</keyword>
<evidence type="ECO:0000313" key="4">
    <source>
        <dbReference type="Proteomes" id="UP001066327"/>
    </source>
</evidence>
<dbReference type="EMBL" id="JAPWIS010000008">
    <property type="protein sequence ID" value="MCZ4585404.1"/>
    <property type="molecule type" value="Genomic_DNA"/>
</dbReference>
<gene>
    <name evidence="2" type="ORF">O4328_17135</name>
    <name evidence="3" type="ORF">Q5707_08200</name>
</gene>
<keyword evidence="1" id="KW-0812">Transmembrane</keyword>
<dbReference type="AlphaFoldDB" id="A0AAX3YKZ9"/>
<evidence type="ECO:0000313" key="3">
    <source>
        <dbReference type="EMBL" id="WLF48961.1"/>
    </source>
</evidence>
<feature type="transmembrane region" description="Helical" evidence="1">
    <location>
        <begin position="39"/>
        <end position="60"/>
    </location>
</feature>
<protein>
    <recommendedName>
        <fullName evidence="6">DUF4190 domain-containing protein</fullName>
    </recommendedName>
</protein>
<keyword evidence="1" id="KW-1133">Transmembrane helix</keyword>
<organism evidence="3 5">
    <name type="scientific">Rhodococcus opacus</name>
    <name type="common">Nocardia opaca</name>
    <dbReference type="NCBI Taxonomy" id="37919"/>
    <lineage>
        <taxon>Bacteria</taxon>
        <taxon>Bacillati</taxon>
        <taxon>Actinomycetota</taxon>
        <taxon>Actinomycetes</taxon>
        <taxon>Mycobacteriales</taxon>
        <taxon>Nocardiaceae</taxon>
        <taxon>Rhodococcus</taxon>
    </lineage>
</organism>
<proteinExistence type="predicted"/>